<gene>
    <name evidence="10" type="ORF">CAXC1_80024</name>
</gene>
<keyword evidence="7" id="KW-0443">Lipid metabolism</keyword>
<evidence type="ECO:0000313" key="10">
    <source>
        <dbReference type="EMBL" id="CAK8163566.1"/>
    </source>
</evidence>
<dbReference type="SUPFAM" id="SSF56796">
    <property type="entry name" value="Dehydroquinate synthase-like"/>
    <property type="match status" value="1"/>
</dbReference>
<evidence type="ECO:0000256" key="5">
    <source>
        <dbReference type="ARBA" id="ARBA00023002"/>
    </source>
</evidence>
<keyword evidence="11" id="KW-1185">Reference proteome</keyword>
<dbReference type="GO" id="GO:0050492">
    <property type="term" value="F:glycerol-1-phosphate dehydrogenase [NAD(P)+] activity"/>
    <property type="evidence" value="ECO:0007669"/>
    <property type="project" value="UniProtKB-EC"/>
</dbReference>
<keyword evidence="8" id="KW-0594">Phospholipid biosynthesis</keyword>
<evidence type="ECO:0000256" key="2">
    <source>
        <dbReference type="ARBA" id="ARBA00022516"/>
    </source>
</evidence>
<dbReference type="RefSeq" id="WP_338364897.1">
    <property type="nucleotide sequence ID" value="NZ_CAWVOK010000034.1"/>
</dbReference>
<evidence type="ECO:0000256" key="3">
    <source>
        <dbReference type="ARBA" id="ARBA00022723"/>
    </source>
</evidence>
<dbReference type="Pfam" id="PF13685">
    <property type="entry name" value="Fe-ADH_2"/>
    <property type="match status" value="1"/>
</dbReference>
<proteinExistence type="predicted"/>
<accession>A0ABM9N9E5</accession>
<dbReference type="InterPro" id="IPR032837">
    <property type="entry name" value="G1PDH"/>
</dbReference>
<dbReference type="PANTHER" id="PTHR43616">
    <property type="entry name" value="GLYCEROL DEHYDROGENASE"/>
    <property type="match status" value="1"/>
</dbReference>
<reference evidence="10 11" key="1">
    <citation type="submission" date="2024-01" db="EMBL/GenBank/DDBJ databases">
        <authorList>
            <person name="Kunselman E."/>
        </authorList>
    </citation>
    <scope>NUCLEOTIDE SEQUENCE [LARGE SCALE GENOMIC DNA]</scope>
    <source>
        <strain evidence="10">2 abalone samples</strain>
    </source>
</reference>
<keyword evidence="2" id="KW-0444">Lipid biosynthesis</keyword>
<organism evidence="10 11">
    <name type="scientific">Candidatus Xenohaliotis californiensis</name>
    <dbReference type="NCBI Taxonomy" id="84677"/>
    <lineage>
        <taxon>Bacteria</taxon>
        <taxon>Pseudomonadati</taxon>
        <taxon>Pseudomonadota</taxon>
        <taxon>Alphaproteobacteria</taxon>
        <taxon>Rickettsiales</taxon>
        <taxon>Anaplasmataceae</taxon>
        <taxon>Candidatus Xenohaliotis</taxon>
    </lineage>
</organism>
<evidence type="ECO:0000256" key="8">
    <source>
        <dbReference type="ARBA" id="ARBA00023209"/>
    </source>
</evidence>
<evidence type="ECO:0000256" key="1">
    <source>
        <dbReference type="ARBA" id="ARBA00022490"/>
    </source>
</evidence>
<dbReference type="EC" id="1.1.1.261" evidence="10"/>
<dbReference type="Gene3D" id="3.40.50.1970">
    <property type="match status" value="1"/>
</dbReference>
<evidence type="ECO:0000256" key="4">
    <source>
        <dbReference type="ARBA" id="ARBA00022857"/>
    </source>
</evidence>
<keyword evidence="5 10" id="KW-0560">Oxidoreductase</keyword>
<dbReference type="Proteomes" id="UP001314181">
    <property type="component" value="Unassembled WGS sequence"/>
</dbReference>
<comment type="caution">
    <text evidence="10">The sequence shown here is derived from an EMBL/GenBank/DDBJ whole genome shotgun (WGS) entry which is preliminary data.</text>
</comment>
<keyword evidence="6" id="KW-0520">NAD</keyword>
<dbReference type="PANTHER" id="PTHR43616:SF5">
    <property type="entry name" value="GLYCEROL DEHYDROGENASE 1"/>
    <property type="match status" value="1"/>
</dbReference>
<name>A0ABM9N9E5_9RICK</name>
<keyword evidence="4" id="KW-0521">NADP</keyword>
<dbReference type="Gene3D" id="1.20.1090.10">
    <property type="entry name" value="Dehydroquinate synthase-like - alpha domain"/>
    <property type="match status" value="1"/>
</dbReference>
<evidence type="ECO:0000256" key="6">
    <source>
        <dbReference type="ARBA" id="ARBA00023027"/>
    </source>
</evidence>
<evidence type="ECO:0000256" key="9">
    <source>
        <dbReference type="ARBA" id="ARBA00023264"/>
    </source>
</evidence>
<keyword evidence="1" id="KW-0963">Cytoplasm</keyword>
<sequence>MPSTCFYTISEQLVFKSNGVKLPDIPIVMCGSLISNLKSFISSQSKNDDTYILICDSALYDIIGMDLRKTINCEVLVLGERPKRTVQLAQEISLKFAQYSYALILGSGTVVDLGKYAATLAGKPFFVLPTAPSSTSYSSTFAVLYNNGVVEFLHTSAPSAIYVDINLIAEAPVELIISGLSECLAFYTLEIDWLISHLTFGEKYNAEVYNFLLQYLDKVFAASQQIVLHNKSALVVLMNCLLAAGLVIGLSDFSYLFQSVYNISNVLKSLYGCFSGINNNKHLIVNTSLIYRLQKYLLNEQIPVMYNNPVALDTKLGIVIEQLERKNAVDFRELNYKIAVSWEMIKNRLATMPDIAKLYRDIGLNYNYRDLFISKNAYIKSVQTAPFMVSSFSSLDIAMYVNPELIAKFI</sequence>
<dbReference type="EMBL" id="CAWVOK010000034">
    <property type="protein sequence ID" value="CAK8163566.1"/>
    <property type="molecule type" value="Genomic_DNA"/>
</dbReference>
<protein>
    <submittedName>
        <fullName evidence="10">Glycerol-1-phosphate dehydrogenase (NAD(P)+)</fullName>
        <ecNumber evidence="10">1.1.1.261</ecNumber>
    </submittedName>
</protein>
<evidence type="ECO:0000313" key="11">
    <source>
        <dbReference type="Proteomes" id="UP001314181"/>
    </source>
</evidence>
<keyword evidence="3" id="KW-0479">Metal-binding</keyword>
<evidence type="ECO:0000256" key="7">
    <source>
        <dbReference type="ARBA" id="ARBA00023098"/>
    </source>
</evidence>
<dbReference type="InterPro" id="IPR016205">
    <property type="entry name" value="Glycerol_DH"/>
</dbReference>
<keyword evidence="9" id="KW-1208">Phospholipid metabolism</keyword>